<evidence type="ECO:0000313" key="1">
    <source>
        <dbReference type="EMBL" id="HER43939.1"/>
    </source>
</evidence>
<name>A0A7V2F402_UNCEI</name>
<dbReference type="Proteomes" id="UP000886069">
    <property type="component" value="Unassembled WGS sequence"/>
</dbReference>
<proteinExistence type="predicted"/>
<comment type="caution">
    <text evidence="1">The sequence shown here is derived from an EMBL/GenBank/DDBJ whole genome shotgun (WGS) entry which is preliminary data.</text>
</comment>
<organism evidence="1">
    <name type="scientific">Eiseniibacteriota bacterium</name>
    <dbReference type="NCBI Taxonomy" id="2212470"/>
    <lineage>
        <taxon>Bacteria</taxon>
        <taxon>Candidatus Eiseniibacteriota</taxon>
    </lineage>
</organism>
<feature type="non-terminal residue" evidence="1">
    <location>
        <position position="275"/>
    </location>
</feature>
<gene>
    <name evidence="1" type="ORF">ENO08_05720</name>
</gene>
<sequence>MERRFILLLLLIGGSAALLGACGSDSEGPVSARFLDTLYGVLPGGVVRYVEPLGAEVFEVPEYVGSAKLLMIGKERGLEFHSILMQFDMTLDEEDIGKEVLSASLRLPVRVAPEGTEIDTVVVPYALDVSLYEIVQAFDEDDTLLVYPDLNPVPLPDSTGSGVRTLSIEDTRFHLDPGLVGEWLSGTREHLGIAIVLALEPGEPGLIEMNAHEYGSNPPAIDVTFTDSTTAAYASINDYSAVEVEDGGLICVGGVARRVHFTFDLAGVDPRAIVN</sequence>
<reference evidence="1" key="1">
    <citation type="journal article" date="2020" name="mSystems">
        <title>Genome- and Community-Level Interaction Insights into Carbon Utilization and Element Cycling Functions of Hydrothermarchaeota in Hydrothermal Sediment.</title>
        <authorList>
            <person name="Zhou Z."/>
            <person name="Liu Y."/>
            <person name="Xu W."/>
            <person name="Pan J."/>
            <person name="Luo Z.H."/>
            <person name="Li M."/>
        </authorList>
    </citation>
    <scope>NUCLEOTIDE SEQUENCE [LARGE SCALE GENOMIC DNA]</scope>
    <source>
        <strain evidence="1">SpSt-1233</strain>
    </source>
</reference>
<accession>A0A7V2F402</accession>
<dbReference type="PROSITE" id="PS51257">
    <property type="entry name" value="PROKAR_LIPOPROTEIN"/>
    <property type="match status" value="1"/>
</dbReference>
<protein>
    <submittedName>
        <fullName evidence="1">Uncharacterized protein</fullName>
    </submittedName>
</protein>
<dbReference type="EMBL" id="DSEC01000404">
    <property type="protein sequence ID" value="HER43939.1"/>
    <property type="molecule type" value="Genomic_DNA"/>
</dbReference>
<dbReference type="AlphaFoldDB" id="A0A7V2F402"/>